<dbReference type="Gene3D" id="3.40.50.1390">
    <property type="entry name" value="Resolvase, N-terminal catalytic domain"/>
    <property type="match status" value="1"/>
</dbReference>
<dbReference type="PROSITE" id="PS51736">
    <property type="entry name" value="RECOMBINASES_3"/>
    <property type="match status" value="1"/>
</dbReference>
<organism evidence="3 4">
    <name type="scientific">Candidatus Avoscillospira avicola</name>
    <dbReference type="NCBI Taxonomy" id="2840706"/>
    <lineage>
        <taxon>Bacteria</taxon>
        <taxon>Bacillati</taxon>
        <taxon>Bacillota</taxon>
        <taxon>Clostridia</taxon>
        <taxon>Eubacteriales</taxon>
        <taxon>Oscillospiraceae</taxon>
        <taxon>Oscillospiraceae incertae sedis</taxon>
        <taxon>Candidatus Avoscillospira</taxon>
    </lineage>
</organism>
<dbReference type="SUPFAM" id="SSF53041">
    <property type="entry name" value="Resolvase-like"/>
    <property type="match status" value="1"/>
</dbReference>
<evidence type="ECO:0000259" key="2">
    <source>
        <dbReference type="PROSITE" id="PS51737"/>
    </source>
</evidence>
<sequence length="287" mass="32836">MPRQNVPKITALYERLSRDDELQGESNSILNQKTYLESYARQQGFSNLRHFTDDGYSGINFNRPGFAAMVREIEAGNVGTVIVKDMSRFGRNYLQVGFYTEIMFPDKGVRFIAVNNSIDSAKPQENDFTPFLNIMNEFYSRDTSNKIKAIFRARMQDGKRCSGSVPYGYVRSPSDKQTLVVDPEAAQVVRQIFDLACQGMGAAKIADFLCESQVLIPSAYQRLHHPEYCRNDYRNPYRWSGNTVNTILSRREYLGETILGKSVCENFKTKKRRAATPEEQLVFPNTH</sequence>
<reference evidence="3" key="2">
    <citation type="journal article" date="2021" name="PeerJ">
        <title>Extensive microbial diversity within the chicken gut microbiome revealed by metagenomics and culture.</title>
        <authorList>
            <person name="Gilroy R."/>
            <person name="Ravi A."/>
            <person name="Getino M."/>
            <person name="Pursley I."/>
            <person name="Horton D.L."/>
            <person name="Alikhan N.F."/>
            <person name="Baker D."/>
            <person name="Gharbi K."/>
            <person name="Hall N."/>
            <person name="Watson M."/>
            <person name="Adriaenssens E.M."/>
            <person name="Foster-Nyarko E."/>
            <person name="Jarju S."/>
            <person name="Secka A."/>
            <person name="Antonio M."/>
            <person name="Oren A."/>
            <person name="Chaudhuri R.R."/>
            <person name="La Ragione R."/>
            <person name="Hildebrand F."/>
            <person name="Pallen M.J."/>
        </authorList>
    </citation>
    <scope>NUCLEOTIDE SEQUENCE</scope>
    <source>
        <strain evidence="3">ChiBcec15-4380</strain>
    </source>
</reference>
<comment type="caution">
    <text evidence="3">The sequence shown here is derived from an EMBL/GenBank/DDBJ whole genome shotgun (WGS) entry which is preliminary data.</text>
</comment>
<dbReference type="InterPro" id="IPR036162">
    <property type="entry name" value="Resolvase-like_N_sf"/>
</dbReference>
<dbReference type="AlphaFoldDB" id="A0A9D1IYI1"/>
<dbReference type="Pfam" id="PF00239">
    <property type="entry name" value="Resolvase"/>
    <property type="match status" value="1"/>
</dbReference>
<dbReference type="Pfam" id="PF07508">
    <property type="entry name" value="Recombinase"/>
    <property type="match status" value="1"/>
</dbReference>
<dbReference type="InterPro" id="IPR038109">
    <property type="entry name" value="DNA_bind_recomb_sf"/>
</dbReference>
<evidence type="ECO:0000313" key="3">
    <source>
        <dbReference type="EMBL" id="HIR51699.1"/>
    </source>
</evidence>
<dbReference type="InterPro" id="IPR006119">
    <property type="entry name" value="Resolv_N"/>
</dbReference>
<dbReference type="Proteomes" id="UP000824239">
    <property type="component" value="Unassembled WGS sequence"/>
</dbReference>
<dbReference type="CDD" id="cd03770">
    <property type="entry name" value="SR_TndX_transposase"/>
    <property type="match status" value="1"/>
</dbReference>
<feature type="non-terminal residue" evidence="3">
    <location>
        <position position="287"/>
    </location>
</feature>
<dbReference type="SMART" id="SM00857">
    <property type="entry name" value="Resolvase"/>
    <property type="match status" value="1"/>
</dbReference>
<gene>
    <name evidence="3" type="ORF">IAA53_10590</name>
</gene>
<feature type="domain" description="Resolvase/invertase-type recombinase catalytic" evidence="1">
    <location>
        <begin position="9"/>
        <end position="158"/>
    </location>
</feature>
<dbReference type="PROSITE" id="PS51737">
    <property type="entry name" value="RECOMBINASE_DNA_BIND"/>
    <property type="match status" value="1"/>
</dbReference>
<evidence type="ECO:0000313" key="4">
    <source>
        <dbReference type="Proteomes" id="UP000824239"/>
    </source>
</evidence>
<name>A0A9D1IYI1_9FIRM</name>
<feature type="domain" description="Recombinase" evidence="2">
    <location>
        <begin position="166"/>
        <end position="287"/>
    </location>
</feature>
<evidence type="ECO:0000259" key="1">
    <source>
        <dbReference type="PROSITE" id="PS51736"/>
    </source>
</evidence>
<dbReference type="InterPro" id="IPR050639">
    <property type="entry name" value="SSR_resolvase"/>
</dbReference>
<dbReference type="EMBL" id="DVHE01000083">
    <property type="protein sequence ID" value="HIR51699.1"/>
    <property type="molecule type" value="Genomic_DNA"/>
</dbReference>
<dbReference type="Gene3D" id="3.90.1750.20">
    <property type="entry name" value="Putative Large Serine Recombinase, Chain B, Domain 2"/>
    <property type="match status" value="1"/>
</dbReference>
<dbReference type="GO" id="GO:0000150">
    <property type="term" value="F:DNA strand exchange activity"/>
    <property type="evidence" value="ECO:0007669"/>
    <property type="project" value="InterPro"/>
</dbReference>
<accession>A0A9D1IYI1</accession>
<protein>
    <submittedName>
        <fullName evidence="3">Recombinase family protein</fullName>
    </submittedName>
</protein>
<reference evidence="3" key="1">
    <citation type="submission" date="2020-10" db="EMBL/GenBank/DDBJ databases">
        <authorList>
            <person name="Gilroy R."/>
        </authorList>
    </citation>
    <scope>NUCLEOTIDE SEQUENCE</scope>
    <source>
        <strain evidence="3">ChiBcec15-4380</strain>
    </source>
</reference>
<dbReference type="PANTHER" id="PTHR30461:SF23">
    <property type="entry name" value="DNA RECOMBINASE-RELATED"/>
    <property type="match status" value="1"/>
</dbReference>
<dbReference type="PANTHER" id="PTHR30461">
    <property type="entry name" value="DNA-INVERTASE FROM LAMBDOID PROPHAGE"/>
    <property type="match status" value="1"/>
</dbReference>
<dbReference type="GO" id="GO:0003677">
    <property type="term" value="F:DNA binding"/>
    <property type="evidence" value="ECO:0007669"/>
    <property type="project" value="InterPro"/>
</dbReference>
<dbReference type="InterPro" id="IPR011109">
    <property type="entry name" value="DNA_bind_recombinase_dom"/>
</dbReference>
<proteinExistence type="predicted"/>